<feature type="compositionally biased region" description="Low complexity" evidence="1">
    <location>
        <begin position="485"/>
        <end position="495"/>
    </location>
</feature>
<sequence>MPKATDSVIFSETEREILETALQNPDLSNAEIAEKTGTRLTLVRDTRATYEDEVELAEDVAEESVETPAAVDDAALSETQAEILELVASDPTMLNAEIAEQTGARVALVRDTREEYEDAIDTAADSANESTDGSSDSSTEDVEPTETQAAILELAADDPEMTNAEIAEKTGARITLVRDTRSEFEGDDGANVTDGSAHSDTESADAIDSEAFSGTQLEILETAQANSGMTNAEIAEETGTRITLVRDTIRHHESDDDSAADQSADEPAASDDDTDVLSAVDTEAFSGAQLEILEAALSNPELTNAEIAAQTGARITLVRDTLYEYEYDDKPWDKDLEADTDDSESESDDVDEATPTEETIEIPETTASELLSEAEREILETALENPELTNGEIAEQTGSRLTLVRDTRATYEDAVDLADESEESAETEPSGTDTTGELSDRQREILDAVQANAELTNAEIADQVGARVTLVRDTRATYGDDFEAADTAAAETTDTAGDDSSEAADDTVEASAGTASDGTGGISAGPIVAILIGLLLAIAVAASLGVI</sequence>
<accession>A0ABD6DA51</accession>
<keyword evidence="2" id="KW-1133">Transmembrane helix</keyword>
<comment type="caution">
    <text evidence="3">The sequence shown here is derived from an EMBL/GenBank/DDBJ whole genome shotgun (WGS) entry which is preliminary data.</text>
</comment>
<feature type="compositionally biased region" description="Acidic residues" evidence="1">
    <location>
        <begin position="496"/>
        <end position="508"/>
    </location>
</feature>
<feature type="compositionally biased region" description="Acidic residues" evidence="1">
    <location>
        <begin position="416"/>
        <end position="426"/>
    </location>
</feature>
<feature type="region of interest" description="Disordered" evidence="1">
    <location>
        <begin position="416"/>
        <end position="438"/>
    </location>
</feature>
<gene>
    <name evidence="3" type="ORF">ACFSBW_13315</name>
</gene>
<keyword evidence="2" id="KW-0812">Transmembrane</keyword>
<dbReference type="RefSeq" id="WP_256396619.1">
    <property type="nucleotide sequence ID" value="NZ_JANHDJ010000004.1"/>
</dbReference>
<evidence type="ECO:0000313" key="4">
    <source>
        <dbReference type="Proteomes" id="UP001597052"/>
    </source>
</evidence>
<dbReference type="AlphaFoldDB" id="A0ABD6DA51"/>
<dbReference type="Proteomes" id="UP001597052">
    <property type="component" value="Unassembled WGS sequence"/>
</dbReference>
<evidence type="ECO:0000256" key="1">
    <source>
        <dbReference type="SAM" id="MobiDB-lite"/>
    </source>
</evidence>
<proteinExistence type="predicted"/>
<keyword evidence="2" id="KW-0472">Membrane</keyword>
<feature type="region of interest" description="Disordered" evidence="1">
    <location>
        <begin position="180"/>
        <end position="205"/>
    </location>
</feature>
<organism evidence="3 4">
    <name type="scientific">Halohasta litorea</name>
    <dbReference type="NCBI Taxonomy" id="869891"/>
    <lineage>
        <taxon>Archaea</taxon>
        <taxon>Methanobacteriati</taxon>
        <taxon>Methanobacteriota</taxon>
        <taxon>Stenosarchaea group</taxon>
        <taxon>Halobacteria</taxon>
        <taxon>Halobacteriales</taxon>
        <taxon>Haloferacaceae</taxon>
        <taxon>Halohasta</taxon>
    </lineage>
</organism>
<feature type="transmembrane region" description="Helical" evidence="2">
    <location>
        <begin position="524"/>
        <end position="546"/>
    </location>
</feature>
<evidence type="ECO:0000313" key="3">
    <source>
        <dbReference type="EMBL" id="MFD1642851.1"/>
    </source>
</evidence>
<name>A0ABD6DA51_9EURY</name>
<reference evidence="3 4" key="1">
    <citation type="journal article" date="2019" name="Int. J. Syst. Evol. Microbiol.">
        <title>The Global Catalogue of Microorganisms (GCM) 10K type strain sequencing project: providing services to taxonomists for standard genome sequencing and annotation.</title>
        <authorList>
            <consortium name="The Broad Institute Genomics Platform"/>
            <consortium name="The Broad Institute Genome Sequencing Center for Infectious Disease"/>
            <person name="Wu L."/>
            <person name="Ma J."/>
        </authorList>
    </citation>
    <scope>NUCLEOTIDE SEQUENCE [LARGE SCALE GENOMIC DNA]</scope>
    <source>
        <strain evidence="3 4">CGMCC 1.10593</strain>
    </source>
</reference>
<evidence type="ECO:0000256" key="2">
    <source>
        <dbReference type="SAM" id="Phobius"/>
    </source>
</evidence>
<dbReference type="EMBL" id="JBHUDM010000004">
    <property type="protein sequence ID" value="MFD1642851.1"/>
    <property type="molecule type" value="Genomic_DNA"/>
</dbReference>
<feature type="region of interest" description="Disordered" evidence="1">
    <location>
        <begin position="121"/>
        <end position="145"/>
    </location>
</feature>
<feature type="region of interest" description="Disordered" evidence="1">
    <location>
        <begin position="482"/>
        <end position="521"/>
    </location>
</feature>
<keyword evidence="4" id="KW-1185">Reference proteome</keyword>
<feature type="compositionally biased region" description="Polar residues" evidence="1">
    <location>
        <begin position="427"/>
        <end position="437"/>
    </location>
</feature>
<protein>
    <submittedName>
        <fullName evidence="3">Winged helix-turn-helix domain-containing protein</fullName>
    </submittedName>
</protein>
<dbReference type="Pfam" id="PF13412">
    <property type="entry name" value="HTH_24"/>
    <property type="match status" value="2"/>
</dbReference>
<feature type="region of interest" description="Disordered" evidence="1">
    <location>
        <begin position="332"/>
        <end position="366"/>
    </location>
</feature>
<feature type="region of interest" description="Disordered" evidence="1">
    <location>
        <begin position="251"/>
        <end position="274"/>
    </location>
</feature>
<feature type="compositionally biased region" description="Acidic residues" evidence="1">
    <location>
        <begin position="338"/>
        <end position="361"/>
    </location>
</feature>